<evidence type="ECO:0000259" key="8">
    <source>
        <dbReference type="Pfam" id="PF15904"/>
    </source>
</evidence>
<feature type="region of interest" description="Disordered" evidence="7">
    <location>
        <begin position="456"/>
        <end position="519"/>
    </location>
</feature>
<evidence type="ECO:0000256" key="6">
    <source>
        <dbReference type="ARBA" id="ARBA00022737"/>
    </source>
</evidence>
<evidence type="ECO:0000256" key="2">
    <source>
        <dbReference type="ARBA" id="ARBA00008771"/>
    </source>
</evidence>
<evidence type="ECO:0000259" key="10">
    <source>
        <dbReference type="Pfam" id="PF25357"/>
    </source>
</evidence>
<evidence type="ECO:0000256" key="5">
    <source>
        <dbReference type="ARBA" id="ARBA00022614"/>
    </source>
</evidence>
<reference evidence="12" key="1">
    <citation type="journal article" date="2023" name="Mol. Biol. Evol.">
        <title>Third-Generation Sequencing Reveals the Adaptive Role of the Epigenome in Three Deep-Sea Polychaetes.</title>
        <authorList>
            <person name="Perez M."/>
            <person name="Aroh O."/>
            <person name="Sun Y."/>
            <person name="Lan Y."/>
            <person name="Juniper S.K."/>
            <person name="Young C.R."/>
            <person name="Angers B."/>
            <person name="Qian P.Y."/>
        </authorList>
    </citation>
    <scope>NUCLEOTIDE SEQUENCE</scope>
    <source>
        <strain evidence="12">P08H-3</strain>
    </source>
</reference>
<dbReference type="GO" id="GO:0008104">
    <property type="term" value="P:intracellular protein localization"/>
    <property type="evidence" value="ECO:0007669"/>
    <property type="project" value="TreeGrafter"/>
</dbReference>
<feature type="domain" description="STK11-interacting protein C-terminal PH" evidence="11">
    <location>
        <begin position="1129"/>
        <end position="1251"/>
    </location>
</feature>
<comment type="subcellular location">
    <subcellularLocation>
        <location evidence="1">Cytoplasm</location>
    </subcellularLocation>
</comment>
<dbReference type="GO" id="GO:0005737">
    <property type="term" value="C:cytoplasm"/>
    <property type="evidence" value="ECO:0007669"/>
    <property type="project" value="UniProtKB-SubCell"/>
</dbReference>
<dbReference type="PANTHER" id="PTHR15454:SF69">
    <property type="entry name" value="SERINE_THREONINE-PROTEIN KINASE 11-INTERACTING PROTEIN"/>
    <property type="match status" value="1"/>
</dbReference>
<evidence type="ECO:0000259" key="9">
    <source>
        <dbReference type="Pfam" id="PF23142"/>
    </source>
</evidence>
<keyword evidence="13" id="KW-1185">Reference proteome</keyword>
<dbReference type="Pfam" id="PF15904">
    <property type="entry name" value="LIP1"/>
    <property type="match status" value="1"/>
</dbReference>
<evidence type="ECO:0000313" key="12">
    <source>
        <dbReference type="EMBL" id="KAK2149432.1"/>
    </source>
</evidence>
<feature type="compositionally biased region" description="Basic and acidic residues" evidence="7">
    <location>
        <begin position="486"/>
        <end position="501"/>
    </location>
</feature>
<dbReference type="InterPro" id="IPR057292">
    <property type="entry name" value="PH_S11IP"/>
</dbReference>
<gene>
    <name evidence="12" type="ORF">LSH36_453g02057</name>
</gene>
<dbReference type="Gene3D" id="3.80.10.10">
    <property type="entry name" value="Ribonuclease Inhibitor"/>
    <property type="match status" value="1"/>
</dbReference>
<name>A0AAD9JAY3_9ANNE</name>
<dbReference type="InterPro" id="IPR031782">
    <property type="entry name" value="LIP1_N"/>
</dbReference>
<comment type="similarity">
    <text evidence="2">Belongs to the STK11IP family.</text>
</comment>
<proteinExistence type="inferred from homology"/>
<evidence type="ECO:0000256" key="7">
    <source>
        <dbReference type="SAM" id="MobiDB-lite"/>
    </source>
</evidence>
<dbReference type="EMBL" id="JAODUP010000453">
    <property type="protein sequence ID" value="KAK2149432.1"/>
    <property type="molecule type" value="Genomic_DNA"/>
</dbReference>
<accession>A0AAD9JAY3</accession>
<keyword evidence="6" id="KW-0677">Repeat</keyword>
<feature type="compositionally biased region" description="Polar residues" evidence="7">
    <location>
        <begin position="364"/>
        <end position="377"/>
    </location>
</feature>
<dbReference type="InterPro" id="IPR057676">
    <property type="entry name" value="PH_S11IP_C"/>
</dbReference>
<dbReference type="InterPro" id="IPR032675">
    <property type="entry name" value="LRR_dom_sf"/>
</dbReference>
<evidence type="ECO:0000256" key="1">
    <source>
        <dbReference type="ARBA" id="ARBA00004496"/>
    </source>
</evidence>
<organism evidence="12 13">
    <name type="scientific">Paralvinella palmiformis</name>
    <dbReference type="NCBI Taxonomy" id="53620"/>
    <lineage>
        <taxon>Eukaryota</taxon>
        <taxon>Metazoa</taxon>
        <taxon>Spiralia</taxon>
        <taxon>Lophotrochozoa</taxon>
        <taxon>Annelida</taxon>
        <taxon>Polychaeta</taxon>
        <taxon>Sedentaria</taxon>
        <taxon>Canalipalpata</taxon>
        <taxon>Terebellida</taxon>
        <taxon>Terebelliformia</taxon>
        <taxon>Alvinellidae</taxon>
        <taxon>Paralvinella</taxon>
    </lineage>
</organism>
<feature type="compositionally biased region" description="Basic residues" evidence="7">
    <location>
        <begin position="378"/>
        <end position="391"/>
    </location>
</feature>
<sequence>MTMSDEQKTLIKRLTTLLKENGSTILTDGAHLCLTVSFLQFLNSGFSVLVDDDFGASFEALPGSSTQVPICQDLQFLYDFIQKTPKLKLMYDSASNGEVTSIAAFRSLLELELKRVPASMVKGLSKMRRKLKVLVCNQCLQHLEDVLEHHDGDSGSPLMWTQLTSLCCSYNFISKLDNSLRLLPIVDELDLSHNSIYDTNGYLEHLTELQSLDLGFNLLAVVPSLSFSCQNKLRKLSLRHNQLENIEGVQELHNLMDLDLAYNCLSSHRLLWPLKDLEKLQLLFLEGNPLSYHSKHRLLTVKQLHPVVIKQLVLDRRKLDAQESVIVQDNMIVSPTSQLPREQPHVSREHVSLPNSDFLDSLDESTNYSANSMPSPQKHTRVQRKKKHRRPRTVEITDASDVTTADETYHREEDTEPETCLTKDCSMKKEIDYKTEMEIIRNQLGSDWLQTFSATQESTKPNEPMTEEAASQATPENLPVVGTDLETTKSKPDDGRSKSDECVDNNPKSSSNVADTEVNESEDAAIMTLDSLNVMMDTATTLTVAPSGVEENHSDNVFSWSKIEAAEVDYGSESEPFIVRHPEGGSTDHFLVTVAERYVLEKDIEGNVTEALDQRCLKRVDLITGDKVAGIKQRASDELILVRLYFDYYKKAKAERCYIMEDRQTAESLIELLEPAVELHTMSEALQDLLQCLKCNTQFSMSDNNKKFASAQREFFSDDKRCPKCNSDLIIELDMGQISRSVGQHGVMMTFDLQSEGPTGMLHKPSAQSTPIKSQESNRLLYDNSPHGSLHTGSVQLDSPIKMARNASSISLDSKVTGRSLPITSSATDTNVTSPQTCVLRATHRQVSESSDIIVLDEKRQSVTSTSSDIAILSSTSEVTSVPTLSPIRDSPSEQGMNHAMQDQSVEVTPCGSLSENTIHSMVSSIYENTFSELQDSKPFVSICDDSNVSGSREDNYSYRSNQSFQSIQEPDSVKSFVSEVVPDECCCSVTSVGDLGVDPVHVRFSYADYNFIDHRLKLYLSLEVIGGEEELCFLLQCDVVSCDKTAEFTGIVVLTNTRLYVFSAELPLSAERLAKSMKLKNMVELNNLEMAEQGYGDMSLYLIWEKAGYRLLIRDVKRCQDFVSVFKGGEAMSPVSVIVTPGHVAMVTEDESYVLDALFEKRSQSARRVSRSDLERSRRQFEVKDLQKLTDIVTIEIASSNQQGVSLTFSEEDSPEEYTWRLVMATADARELLVSTVTRLWEEQFGVEFVCKYS</sequence>
<evidence type="ECO:0000256" key="3">
    <source>
        <dbReference type="ARBA" id="ARBA00020683"/>
    </source>
</evidence>
<dbReference type="Pfam" id="PF25624">
    <property type="entry name" value="PH_S11IP_C"/>
    <property type="match status" value="1"/>
</dbReference>
<keyword evidence="5" id="KW-0433">Leucine-rich repeat</keyword>
<dbReference type="SUPFAM" id="SSF52075">
    <property type="entry name" value="Outer arm dynein light chain 1"/>
    <property type="match status" value="1"/>
</dbReference>
<protein>
    <recommendedName>
        <fullName evidence="3">Serine/threonine-protein kinase 11-interacting protein</fullName>
    </recommendedName>
</protein>
<evidence type="ECO:0000259" key="11">
    <source>
        <dbReference type="Pfam" id="PF25624"/>
    </source>
</evidence>
<dbReference type="PANTHER" id="PTHR15454">
    <property type="entry name" value="NISCHARIN RELATED"/>
    <property type="match status" value="1"/>
</dbReference>
<feature type="domain" description="Serine/threonine-protein kinase 11-interacting protein PH" evidence="10">
    <location>
        <begin position="573"/>
        <end position="678"/>
    </location>
</feature>
<dbReference type="Proteomes" id="UP001208570">
    <property type="component" value="Unassembled WGS sequence"/>
</dbReference>
<evidence type="ECO:0000313" key="13">
    <source>
        <dbReference type="Proteomes" id="UP001208570"/>
    </source>
</evidence>
<dbReference type="InterPro" id="IPR057288">
    <property type="entry name" value="PH_PLEKHM2"/>
</dbReference>
<evidence type="ECO:0000256" key="4">
    <source>
        <dbReference type="ARBA" id="ARBA00022490"/>
    </source>
</evidence>
<feature type="region of interest" description="Disordered" evidence="7">
    <location>
        <begin position="362"/>
        <end position="394"/>
    </location>
</feature>
<dbReference type="AlphaFoldDB" id="A0AAD9JAY3"/>
<dbReference type="Pfam" id="PF23142">
    <property type="entry name" value="PH_PLEKHM2"/>
    <property type="match status" value="1"/>
</dbReference>
<feature type="domain" description="LKB1 serine/threonine kinase interacting protein 1 N-terminal" evidence="8">
    <location>
        <begin position="6"/>
        <end position="90"/>
    </location>
</feature>
<dbReference type="InterPro" id="IPR001611">
    <property type="entry name" value="Leu-rich_rpt"/>
</dbReference>
<feature type="domain" description="PLEKHM2 PH" evidence="9">
    <location>
        <begin position="1013"/>
        <end position="1128"/>
    </location>
</feature>
<dbReference type="SMART" id="SM00365">
    <property type="entry name" value="LRR_SD22"/>
    <property type="match status" value="2"/>
</dbReference>
<dbReference type="PROSITE" id="PS51450">
    <property type="entry name" value="LRR"/>
    <property type="match status" value="2"/>
</dbReference>
<comment type="caution">
    <text evidence="12">The sequence shown here is derived from an EMBL/GenBank/DDBJ whole genome shotgun (WGS) entry which is preliminary data.</text>
</comment>
<keyword evidence="4" id="KW-0963">Cytoplasm</keyword>
<dbReference type="Pfam" id="PF25357">
    <property type="entry name" value="PH_S11IP"/>
    <property type="match status" value="1"/>
</dbReference>